<name>A0AAE3VYK5_9ACTN</name>
<organism evidence="1 2">
    <name type="scientific">Catenuloplanes indicus</name>
    <dbReference type="NCBI Taxonomy" id="137267"/>
    <lineage>
        <taxon>Bacteria</taxon>
        <taxon>Bacillati</taxon>
        <taxon>Actinomycetota</taxon>
        <taxon>Actinomycetes</taxon>
        <taxon>Micromonosporales</taxon>
        <taxon>Micromonosporaceae</taxon>
        <taxon>Catenuloplanes</taxon>
    </lineage>
</organism>
<dbReference type="RefSeq" id="WP_307240082.1">
    <property type="nucleotide sequence ID" value="NZ_JAUSUZ010000001.1"/>
</dbReference>
<evidence type="ECO:0008006" key="3">
    <source>
        <dbReference type="Google" id="ProtNLM"/>
    </source>
</evidence>
<dbReference type="Proteomes" id="UP001240236">
    <property type="component" value="Unassembled WGS sequence"/>
</dbReference>
<dbReference type="SUPFAM" id="SSF56112">
    <property type="entry name" value="Protein kinase-like (PK-like)"/>
    <property type="match status" value="1"/>
</dbReference>
<dbReference type="EMBL" id="JAUSUZ010000001">
    <property type="protein sequence ID" value="MDQ0366613.1"/>
    <property type="molecule type" value="Genomic_DNA"/>
</dbReference>
<evidence type="ECO:0000313" key="2">
    <source>
        <dbReference type="Proteomes" id="UP001240236"/>
    </source>
</evidence>
<accession>A0AAE3VYK5</accession>
<keyword evidence="2" id="KW-1185">Reference proteome</keyword>
<gene>
    <name evidence="1" type="ORF">J2S42_003282</name>
</gene>
<proteinExistence type="predicted"/>
<protein>
    <recommendedName>
        <fullName evidence="3">Protein kinase domain-containing protein</fullName>
    </recommendedName>
</protein>
<dbReference type="AlphaFoldDB" id="A0AAE3VYK5"/>
<sequence>MGTEIAGPFGGWRAGAKIRLGDAAFLLQDPVLDRAGPGYELRRARARQLTPVARDVRLVQAHAFRPDPAARRALDDVTAQGLLMARLWVLPGLPRLIDTVPGPGSVTLVVALPEARALPEVLGGPPYPWHVLDLLWRGLPALCTVLDALHTRGFAHRALCADALLYTVDGRIVPRDLGQAAFAAVPGHGPGRATDVRDLAALIYEAVTGLPPGTPPVPPGMLRPDTAYLDDILLPALDLDPRTRPPLARMSRRLRTLAMRGIPA</sequence>
<reference evidence="1 2" key="1">
    <citation type="submission" date="2023-07" db="EMBL/GenBank/DDBJ databases">
        <title>Sequencing the genomes of 1000 actinobacteria strains.</title>
        <authorList>
            <person name="Klenk H.-P."/>
        </authorList>
    </citation>
    <scope>NUCLEOTIDE SEQUENCE [LARGE SCALE GENOMIC DNA]</scope>
    <source>
        <strain evidence="1 2">DSM 44709</strain>
    </source>
</reference>
<evidence type="ECO:0000313" key="1">
    <source>
        <dbReference type="EMBL" id="MDQ0366613.1"/>
    </source>
</evidence>
<comment type="caution">
    <text evidence="1">The sequence shown here is derived from an EMBL/GenBank/DDBJ whole genome shotgun (WGS) entry which is preliminary data.</text>
</comment>
<dbReference type="InterPro" id="IPR011009">
    <property type="entry name" value="Kinase-like_dom_sf"/>
</dbReference>
<dbReference type="Gene3D" id="1.10.510.10">
    <property type="entry name" value="Transferase(Phosphotransferase) domain 1"/>
    <property type="match status" value="1"/>
</dbReference>